<feature type="domain" description="Cysteinyl-tRNA synthetase class Ia DALR" evidence="15">
    <location>
        <begin position="353"/>
        <end position="415"/>
    </location>
</feature>
<gene>
    <name evidence="16" type="ORF">LCGC14_1108560</name>
</gene>
<evidence type="ECO:0000256" key="9">
    <source>
        <dbReference type="ARBA" id="ARBA00022833"/>
    </source>
</evidence>
<dbReference type="EMBL" id="LAZR01005043">
    <property type="protein sequence ID" value="KKN03350.1"/>
    <property type="molecule type" value="Genomic_DNA"/>
</dbReference>
<dbReference type="Pfam" id="PF01406">
    <property type="entry name" value="tRNA-synt_1e"/>
    <property type="match status" value="1"/>
</dbReference>
<comment type="similarity">
    <text evidence="3">Belongs to the class-I aminoacyl-tRNA synthetase family.</text>
</comment>
<keyword evidence="12" id="KW-0030">Aminoacyl-tRNA synthetase</keyword>
<evidence type="ECO:0000256" key="8">
    <source>
        <dbReference type="ARBA" id="ARBA00022741"/>
    </source>
</evidence>
<dbReference type="AlphaFoldDB" id="A0A0F9M7H9"/>
<dbReference type="PANTHER" id="PTHR10890:SF3">
    <property type="entry name" value="CYSTEINE--TRNA LIGASE, CYTOPLASMIC"/>
    <property type="match status" value="1"/>
</dbReference>
<dbReference type="InterPro" id="IPR015803">
    <property type="entry name" value="Cys-tRNA-ligase"/>
</dbReference>
<evidence type="ECO:0000259" key="15">
    <source>
        <dbReference type="SMART" id="SM00840"/>
    </source>
</evidence>
<dbReference type="GO" id="GO:0004817">
    <property type="term" value="F:cysteine-tRNA ligase activity"/>
    <property type="evidence" value="ECO:0007669"/>
    <property type="project" value="UniProtKB-EC"/>
</dbReference>
<dbReference type="PANTHER" id="PTHR10890">
    <property type="entry name" value="CYSTEINYL-TRNA SYNTHETASE"/>
    <property type="match status" value="1"/>
</dbReference>
<name>A0A0F9M7H9_9ZZZZ</name>
<organism evidence="16">
    <name type="scientific">marine sediment metagenome</name>
    <dbReference type="NCBI Taxonomy" id="412755"/>
    <lineage>
        <taxon>unclassified sequences</taxon>
        <taxon>metagenomes</taxon>
        <taxon>ecological metagenomes</taxon>
    </lineage>
</organism>
<comment type="cofactor">
    <cofactor evidence="1">
        <name>Zn(2+)</name>
        <dbReference type="ChEBI" id="CHEBI:29105"/>
    </cofactor>
</comment>
<dbReference type="HAMAP" id="MF_00041">
    <property type="entry name" value="Cys_tRNA_synth"/>
    <property type="match status" value="1"/>
</dbReference>
<evidence type="ECO:0000256" key="11">
    <source>
        <dbReference type="ARBA" id="ARBA00022917"/>
    </source>
</evidence>
<comment type="subcellular location">
    <subcellularLocation>
        <location evidence="2">Cytoplasm</location>
    </subcellularLocation>
</comment>
<evidence type="ECO:0000256" key="12">
    <source>
        <dbReference type="ARBA" id="ARBA00023146"/>
    </source>
</evidence>
<sequence>MTREKEVFTPLEDGYVKIYTCGQTVYDDVHIGNARTYSSWDVVIRYLKYKGYHVFHVQNFTDVGHLTDDADQGEDKIEKRAREQKVNPWELVDNQIEEYWRVIDDLNINRPNISPRATSLIPEMIELIEILIKKGYAYEVQGNVYYDISKFKDYTKLSGIKLDEEQAKARVDQDPLKKNYFDFALWLNAKKDDQVHIMRWNSPWGEGYPGWHLECSVMAMKYLGETIDIHCGGIDHIPTHHPNEIAQSEAGTGKKFVNCWMHAEFITLNGRKMSKSHGNYFTARELIDEHGALTVRMGLVSGHYRSSVDWNPKVIENAKNNVEKIRNCLIQIDNSQSGNLKTLNQAIDDVKLNFENAMDDDFNTPKALAIIYEFVKKINSALNNDKETLEKAKKLLLELLEILGLDFKSSVNAYDDKFNHLMDLIIKIRDKARLDKNYKISDEIRNQLKSIGIQLEDSATGQVWKMIS</sequence>
<dbReference type="SUPFAM" id="SSF47323">
    <property type="entry name" value="Anticodon-binding domain of a subclass of class I aminoacyl-tRNA synthetases"/>
    <property type="match status" value="1"/>
</dbReference>
<evidence type="ECO:0000256" key="3">
    <source>
        <dbReference type="ARBA" id="ARBA00005594"/>
    </source>
</evidence>
<protein>
    <recommendedName>
        <fullName evidence="4">cysteine--tRNA ligase</fullName>
        <ecNumber evidence="4">6.1.1.16</ecNumber>
    </recommendedName>
    <alternativeName>
        <fullName evidence="13">Cysteinyl-tRNA synthetase</fullName>
    </alternativeName>
</protein>
<dbReference type="SUPFAM" id="SSF52374">
    <property type="entry name" value="Nucleotidylyl transferase"/>
    <property type="match status" value="1"/>
</dbReference>
<dbReference type="GO" id="GO:0005524">
    <property type="term" value="F:ATP binding"/>
    <property type="evidence" value="ECO:0007669"/>
    <property type="project" value="UniProtKB-KW"/>
</dbReference>
<dbReference type="InterPro" id="IPR032678">
    <property type="entry name" value="tRNA-synt_1_cat_dom"/>
</dbReference>
<dbReference type="InterPro" id="IPR009080">
    <property type="entry name" value="tRNAsynth_Ia_anticodon-bd"/>
</dbReference>
<keyword evidence="9" id="KW-0862">Zinc</keyword>
<evidence type="ECO:0000256" key="4">
    <source>
        <dbReference type="ARBA" id="ARBA00012832"/>
    </source>
</evidence>
<keyword evidence="11" id="KW-0648">Protein biosynthesis</keyword>
<evidence type="ECO:0000256" key="14">
    <source>
        <dbReference type="SAM" id="Coils"/>
    </source>
</evidence>
<dbReference type="CDD" id="cd00672">
    <property type="entry name" value="CysRS_core"/>
    <property type="match status" value="1"/>
</dbReference>
<keyword evidence="10" id="KW-0067">ATP-binding</keyword>
<evidence type="ECO:0000313" key="16">
    <source>
        <dbReference type="EMBL" id="KKN03350.1"/>
    </source>
</evidence>
<evidence type="ECO:0000256" key="13">
    <source>
        <dbReference type="ARBA" id="ARBA00031499"/>
    </source>
</evidence>
<keyword evidence="6" id="KW-0436">Ligase</keyword>
<evidence type="ECO:0000256" key="1">
    <source>
        <dbReference type="ARBA" id="ARBA00001947"/>
    </source>
</evidence>
<evidence type="ECO:0000256" key="7">
    <source>
        <dbReference type="ARBA" id="ARBA00022723"/>
    </source>
</evidence>
<dbReference type="Pfam" id="PF09190">
    <property type="entry name" value="DALR_2"/>
    <property type="match status" value="1"/>
</dbReference>
<evidence type="ECO:0000256" key="5">
    <source>
        <dbReference type="ARBA" id="ARBA00022490"/>
    </source>
</evidence>
<dbReference type="PRINTS" id="PR00983">
    <property type="entry name" value="TRNASYNTHCYS"/>
</dbReference>
<feature type="coiled-coil region" evidence="14">
    <location>
        <begin position="340"/>
        <end position="402"/>
    </location>
</feature>
<dbReference type="GO" id="GO:0006423">
    <property type="term" value="P:cysteinyl-tRNA aminoacylation"/>
    <property type="evidence" value="ECO:0007669"/>
    <property type="project" value="InterPro"/>
</dbReference>
<comment type="caution">
    <text evidence="16">The sequence shown here is derived from an EMBL/GenBank/DDBJ whole genome shotgun (WGS) entry which is preliminary data.</text>
</comment>
<dbReference type="NCBIfam" id="TIGR00435">
    <property type="entry name" value="cysS"/>
    <property type="match status" value="1"/>
</dbReference>
<evidence type="ECO:0000256" key="10">
    <source>
        <dbReference type="ARBA" id="ARBA00022840"/>
    </source>
</evidence>
<dbReference type="EC" id="6.1.1.16" evidence="4"/>
<accession>A0A0F9M7H9</accession>
<evidence type="ECO:0000256" key="2">
    <source>
        <dbReference type="ARBA" id="ARBA00004496"/>
    </source>
</evidence>
<dbReference type="SMART" id="SM00840">
    <property type="entry name" value="DALR_2"/>
    <property type="match status" value="1"/>
</dbReference>
<evidence type="ECO:0000256" key="6">
    <source>
        <dbReference type="ARBA" id="ARBA00022598"/>
    </source>
</evidence>
<dbReference type="GO" id="GO:0005829">
    <property type="term" value="C:cytosol"/>
    <property type="evidence" value="ECO:0007669"/>
    <property type="project" value="TreeGrafter"/>
</dbReference>
<keyword evidence="5" id="KW-0963">Cytoplasm</keyword>
<keyword evidence="7" id="KW-0479">Metal-binding</keyword>
<dbReference type="Gene3D" id="3.40.50.620">
    <property type="entry name" value="HUPs"/>
    <property type="match status" value="1"/>
</dbReference>
<dbReference type="InterPro" id="IPR014729">
    <property type="entry name" value="Rossmann-like_a/b/a_fold"/>
</dbReference>
<proteinExistence type="inferred from homology"/>
<reference evidence="16" key="1">
    <citation type="journal article" date="2015" name="Nature">
        <title>Complex archaea that bridge the gap between prokaryotes and eukaryotes.</title>
        <authorList>
            <person name="Spang A."/>
            <person name="Saw J.H."/>
            <person name="Jorgensen S.L."/>
            <person name="Zaremba-Niedzwiedzka K."/>
            <person name="Martijn J."/>
            <person name="Lind A.E."/>
            <person name="van Eijk R."/>
            <person name="Schleper C."/>
            <person name="Guy L."/>
            <person name="Ettema T.J."/>
        </authorList>
    </citation>
    <scope>NUCLEOTIDE SEQUENCE</scope>
</reference>
<dbReference type="InterPro" id="IPR024909">
    <property type="entry name" value="Cys-tRNA/MSH_ligase"/>
</dbReference>
<keyword evidence="14" id="KW-0175">Coiled coil</keyword>
<dbReference type="Gene3D" id="1.20.120.1910">
    <property type="entry name" value="Cysteine-tRNA ligase, C-terminal anti-codon recognition domain"/>
    <property type="match status" value="1"/>
</dbReference>
<keyword evidence="8" id="KW-0547">Nucleotide-binding</keyword>
<dbReference type="GO" id="GO:0046872">
    <property type="term" value="F:metal ion binding"/>
    <property type="evidence" value="ECO:0007669"/>
    <property type="project" value="UniProtKB-KW"/>
</dbReference>
<dbReference type="InterPro" id="IPR015273">
    <property type="entry name" value="Cys-tRNA-synt_Ia_DALR"/>
</dbReference>